<dbReference type="AlphaFoldDB" id="A0A2W5NSP3"/>
<evidence type="ECO:0000313" key="3">
    <source>
        <dbReference type="EMBL" id="PZQ56581.1"/>
    </source>
</evidence>
<dbReference type="InterPro" id="IPR016874">
    <property type="entry name" value="TcmP-like"/>
</dbReference>
<evidence type="ECO:0000313" key="4">
    <source>
        <dbReference type="Proteomes" id="UP000249082"/>
    </source>
</evidence>
<dbReference type="Proteomes" id="UP000249082">
    <property type="component" value="Unassembled WGS sequence"/>
</dbReference>
<gene>
    <name evidence="3" type="ORF">DI555_04320</name>
</gene>
<dbReference type="Gene3D" id="3.40.50.150">
    <property type="entry name" value="Vaccinia Virus protein VP39"/>
    <property type="match status" value="1"/>
</dbReference>
<comment type="caution">
    <text evidence="3">The sequence shown here is derived from an EMBL/GenBank/DDBJ whole genome shotgun (WGS) entry which is preliminary data.</text>
</comment>
<dbReference type="PIRSF" id="PIRSF028177">
    <property type="entry name" value="Polyketide_synth_Omtfrase_TcmP"/>
    <property type="match status" value="1"/>
</dbReference>
<name>A0A2W5NSP3_9SPHN</name>
<keyword evidence="2 3" id="KW-0808">Transferase</keyword>
<dbReference type="GO" id="GO:0032259">
    <property type="term" value="P:methylation"/>
    <property type="evidence" value="ECO:0007669"/>
    <property type="project" value="UniProtKB-KW"/>
</dbReference>
<dbReference type="PANTHER" id="PTHR43619">
    <property type="entry name" value="S-ADENOSYL-L-METHIONINE-DEPENDENT METHYLTRANSFERASE YKTD-RELATED"/>
    <property type="match status" value="1"/>
</dbReference>
<accession>A0A2W5NSP3</accession>
<proteinExistence type="predicted"/>
<reference evidence="3 4" key="1">
    <citation type="submission" date="2017-08" db="EMBL/GenBank/DDBJ databases">
        <title>Infants hospitalized years apart are colonized by the same room-sourced microbial strains.</title>
        <authorList>
            <person name="Brooks B."/>
            <person name="Olm M.R."/>
            <person name="Firek B.A."/>
            <person name="Baker R."/>
            <person name="Thomas B.C."/>
            <person name="Morowitz M.J."/>
            <person name="Banfield J.F."/>
        </authorList>
    </citation>
    <scope>NUCLEOTIDE SEQUENCE [LARGE SCALE GENOMIC DNA]</scope>
    <source>
        <strain evidence="3">S2_005_002_R2_33</strain>
    </source>
</reference>
<dbReference type="SUPFAM" id="SSF53335">
    <property type="entry name" value="S-adenosyl-L-methionine-dependent methyltransferases"/>
    <property type="match status" value="1"/>
</dbReference>
<dbReference type="PANTHER" id="PTHR43619:SF2">
    <property type="entry name" value="S-ADENOSYL-L-METHIONINE-DEPENDENT METHYLTRANSFERASES SUPERFAMILY PROTEIN"/>
    <property type="match status" value="1"/>
</dbReference>
<evidence type="ECO:0000256" key="1">
    <source>
        <dbReference type="ARBA" id="ARBA00022603"/>
    </source>
</evidence>
<dbReference type="EMBL" id="QFPX01000003">
    <property type="protein sequence ID" value="PZQ56581.1"/>
    <property type="molecule type" value="Genomic_DNA"/>
</dbReference>
<dbReference type="GO" id="GO:0008168">
    <property type="term" value="F:methyltransferase activity"/>
    <property type="evidence" value="ECO:0007669"/>
    <property type="project" value="UniProtKB-KW"/>
</dbReference>
<keyword evidence="1 3" id="KW-0489">Methyltransferase</keyword>
<organism evidence="3 4">
    <name type="scientific">Novosphingobium pentaromativorans</name>
    <dbReference type="NCBI Taxonomy" id="205844"/>
    <lineage>
        <taxon>Bacteria</taxon>
        <taxon>Pseudomonadati</taxon>
        <taxon>Pseudomonadota</taxon>
        <taxon>Alphaproteobacteria</taxon>
        <taxon>Sphingomonadales</taxon>
        <taxon>Sphingomonadaceae</taxon>
        <taxon>Novosphingobium</taxon>
    </lineage>
</organism>
<dbReference type="InterPro" id="IPR029063">
    <property type="entry name" value="SAM-dependent_MTases_sf"/>
</dbReference>
<evidence type="ECO:0000256" key="2">
    <source>
        <dbReference type="ARBA" id="ARBA00022679"/>
    </source>
</evidence>
<dbReference type="Pfam" id="PF04072">
    <property type="entry name" value="LCM"/>
    <property type="match status" value="1"/>
</dbReference>
<dbReference type="InterPro" id="IPR007213">
    <property type="entry name" value="Ppm1/Ppm2/Tcmp"/>
</dbReference>
<sequence length="286" mass="30716">MNQIASLPDRMTGQDTSTLSGVPETLLITLAARLTAARQNPDLHFVDPAAEAVGRALAFDPERFAGDKASMRGSVVRGQWLDGVVAEFIQEHPHCLILSVGSGLDTRANRLSPPPGIDWIDLDFPEVVALRNALVPALPNVRALAADATDVAAWSGSVGWEEGRPVLVVAEGVSMYLDPIRALSWLQALAAKAVVRGSALWLALDLASPLMVAQSHRHPSVSKTGAKFSWGVRRPEEVSRAVPELRLVETYDVARHCGAASAAIAFLYRVLTLGRPVYSCALFRNS</sequence>
<protein>
    <submittedName>
        <fullName evidence="3">Class I SAM-dependent methyltransferase</fullName>
    </submittedName>
</protein>